<sequence length="174" mass="19908">QPSEQTIFLSQSSRLGHETRPQRQAIRSAQDQTTTTDNQTSLRSGNRTDHVPTPTPDHRQTRLPDQISPQTTIHDCSRTPNLVKWYRLDRPQQTECSLEAHLEVFSGCVPEETHVDADYDWKTSQSLKQQIFHLGRRRPAVIWPISSDVQPKLFPTRCRSPPIDIGTGDPSYQI</sequence>
<reference evidence="2 3" key="1">
    <citation type="submission" date="2022-05" db="EMBL/GenBank/DDBJ databases">
        <authorList>
            <consortium name="Genoscope - CEA"/>
            <person name="William W."/>
        </authorList>
    </citation>
    <scope>NUCLEOTIDE SEQUENCE [LARGE SCALE GENOMIC DNA]</scope>
</reference>
<dbReference type="Proteomes" id="UP001159427">
    <property type="component" value="Unassembled WGS sequence"/>
</dbReference>
<feature type="region of interest" description="Disordered" evidence="1">
    <location>
        <begin position="1"/>
        <end position="64"/>
    </location>
</feature>
<feature type="compositionally biased region" description="Polar residues" evidence="1">
    <location>
        <begin position="1"/>
        <end position="14"/>
    </location>
</feature>
<keyword evidence="3" id="KW-1185">Reference proteome</keyword>
<evidence type="ECO:0000313" key="3">
    <source>
        <dbReference type="Proteomes" id="UP001159427"/>
    </source>
</evidence>
<evidence type="ECO:0000313" key="2">
    <source>
        <dbReference type="EMBL" id="CAH3046800.1"/>
    </source>
</evidence>
<gene>
    <name evidence="2" type="ORF">PEVE_00041340</name>
</gene>
<organism evidence="2 3">
    <name type="scientific">Porites evermanni</name>
    <dbReference type="NCBI Taxonomy" id="104178"/>
    <lineage>
        <taxon>Eukaryota</taxon>
        <taxon>Metazoa</taxon>
        <taxon>Cnidaria</taxon>
        <taxon>Anthozoa</taxon>
        <taxon>Hexacorallia</taxon>
        <taxon>Scleractinia</taxon>
        <taxon>Fungiina</taxon>
        <taxon>Poritidae</taxon>
        <taxon>Porites</taxon>
    </lineage>
</organism>
<dbReference type="EMBL" id="CALNXI010000782">
    <property type="protein sequence ID" value="CAH3046800.1"/>
    <property type="molecule type" value="Genomic_DNA"/>
</dbReference>
<feature type="non-terminal residue" evidence="2">
    <location>
        <position position="1"/>
    </location>
</feature>
<name>A0ABN8NDX4_9CNID</name>
<feature type="compositionally biased region" description="Low complexity" evidence="1">
    <location>
        <begin position="30"/>
        <end position="40"/>
    </location>
</feature>
<feature type="compositionally biased region" description="Basic and acidic residues" evidence="1">
    <location>
        <begin position="46"/>
        <end position="62"/>
    </location>
</feature>
<protein>
    <submittedName>
        <fullName evidence="2">Uncharacterized protein</fullName>
    </submittedName>
</protein>
<proteinExistence type="predicted"/>
<accession>A0ABN8NDX4</accession>
<comment type="caution">
    <text evidence="2">The sequence shown here is derived from an EMBL/GenBank/DDBJ whole genome shotgun (WGS) entry which is preliminary data.</text>
</comment>
<evidence type="ECO:0000256" key="1">
    <source>
        <dbReference type="SAM" id="MobiDB-lite"/>
    </source>
</evidence>